<evidence type="ECO:0000259" key="5">
    <source>
        <dbReference type="Pfam" id="PF00669"/>
    </source>
</evidence>
<proteinExistence type="inferred from homology"/>
<evidence type="ECO:0000256" key="1">
    <source>
        <dbReference type="ARBA" id="ARBA00005709"/>
    </source>
</evidence>
<evidence type="ECO:0000256" key="4">
    <source>
        <dbReference type="RuleBase" id="RU362073"/>
    </source>
</evidence>
<dbReference type="InterPro" id="IPR042187">
    <property type="entry name" value="Flagellin_C_sub2"/>
</dbReference>
<evidence type="ECO:0000313" key="7">
    <source>
        <dbReference type="EMBL" id="MFC3150000.1"/>
    </source>
</evidence>
<keyword evidence="2 4" id="KW-0964">Secreted</keyword>
<feature type="domain" description="Flagellin N-terminal" evidence="5">
    <location>
        <begin position="5"/>
        <end position="142"/>
    </location>
</feature>
<dbReference type="Gene3D" id="3.30.70.2120">
    <property type="match status" value="2"/>
</dbReference>
<accession>A0ABV7H889</accession>
<comment type="similarity">
    <text evidence="1 4">Belongs to the bacterial flagellin family.</text>
</comment>
<dbReference type="Proteomes" id="UP001595476">
    <property type="component" value="Unassembled WGS sequence"/>
</dbReference>
<dbReference type="Pfam" id="PF00700">
    <property type="entry name" value="Flagellin_C"/>
    <property type="match status" value="1"/>
</dbReference>
<dbReference type="InterPro" id="IPR046358">
    <property type="entry name" value="Flagellin_C"/>
</dbReference>
<evidence type="ECO:0000256" key="3">
    <source>
        <dbReference type="ARBA" id="ARBA00023143"/>
    </source>
</evidence>
<dbReference type="Pfam" id="PF00669">
    <property type="entry name" value="Flagellin_N"/>
    <property type="match status" value="1"/>
</dbReference>
<feature type="domain" description="Flagellin C-terminal" evidence="6">
    <location>
        <begin position="663"/>
        <end position="748"/>
    </location>
</feature>
<evidence type="ECO:0000313" key="8">
    <source>
        <dbReference type="Proteomes" id="UP001595476"/>
    </source>
</evidence>
<dbReference type="SUPFAM" id="SSF64518">
    <property type="entry name" value="Phase 1 flagellin"/>
    <property type="match status" value="1"/>
</dbReference>
<evidence type="ECO:0000256" key="2">
    <source>
        <dbReference type="ARBA" id="ARBA00022525"/>
    </source>
</evidence>
<keyword evidence="7" id="KW-0966">Cell projection</keyword>
<dbReference type="Gene3D" id="6.10.10.10">
    <property type="entry name" value="Flagellar export chaperone, C-terminal domain"/>
    <property type="match status" value="1"/>
</dbReference>
<dbReference type="InterPro" id="IPR001029">
    <property type="entry name" value="Flagellin_N"/>
</dbReference>
<dbReference type="PANTHER" id="PTHR42792:SF2">
    <property type="entry name" value="FLAGELLIN"/>
    <property type="match status" value="1"/>
</dbReference>
<dbReference type="PANTHER" id="PTHR42792">
    <property type="entry name" value="FLAGELLIN"/>
    <property type="match status" value="1"/>
</dbReference>
<evidence type="ECO:0000259" key="6">
    <source>
        <dbReference type="Pfam" id="PF00700"/>
    </source>
</evidence>
<dbReference type="PRINTS" id="PR00207">
    <property type="entry name" value="FLAGELLIN"/>
</dbReference>
<dbReference type="Gene3D" id="6.10.280.190">
    <property type="match status" value="1"/>
</dbReference>
<keyword evidence="7" id="KW-0282">Flagellum</keyword>
<name>A0ABV7H889_9GAMM</name>
<dbReference type="RefSeq" id="WP_386715994.1">
    <property type="nucleotide sequence ID" value="NZ_JBHRSZ010000002.1"/>
</dbReference>
<keyword evidence="7" id="KW-0969">Cilium</keyword>
<dbReference type="InterPro" id="IPR001492">
    <property type="entry name" value="Flagellin"/>
</dbReference>
<sequence>MPQIINTNIASINAQRNLNESQRENQTALQRLSSGLRINSARDDAAGLAISTRFDAQIEGTQQATRNAADGISLAQTAEGALDTVIESLLRIRELALQSANGTNDSTDREALNLEVQQLVSEIQRVAEDTTFNGQPLLDGSFEATTFQIGPNNGDTIDISIGQMTTDVLGAGATAGISGFGTTSTAASTGPNALSTGDLIINGVTIGTSSGADDTASSTDKSGSAIAKVAAINEKSEETGVVAEVLVNELQGVAVSAAAGTYPSDTGTFQINGVEITIATDATLDNDVNRETVVAAINAVSGLTGVEALNTNNDATGIRLTAEDGRNITINMSDLGGSATGAGGLSAADIGLGSNATGAADFTSAGGYVLSSISNEPIVIDGDSDLTTNAGLNRGTYEANIAGVTSLPSNSDLTAAAASSATANTLVSGDLVINGVTIPASTAQDDIYSFSGTTTTAAGGVDTSWVSASAIAKAAAINKAAEQTGVDARALENTVVGFDQGLPGGTAAIAGGTITINGVQVTISTLDTTVAATDDTNAEQNRLTAVNAINSVAGQTGVVAIDTGSSTEGIRLVAEDGRNVVIELSDPNLRLAAGINGHGTATEPAVFVGAVELSAAKEFELRTTTGNIEANSGLRVGFYGGATDGQFLEDIDISTVEGALEALAAVDNAVDTVNFQRADLGAYMNRFESTIQNLQISNENLSASNSRIRDADYAAETAELSRTNILQQAGISVLSQANSQPEQVLSLLQ</sequence>
<keyword evidence="3 4" id="KW-0975">Bacterial flagellum</keyword>
<reference evidence="8" key="1">
    <citation type="journal article" date="2019" name="Int. J. Syst. Evol. Microbiol.">
        <title>The Global Catalogue of Microorganisms (GCM) 10K type strain sequencing project: providing services to taxonomists for standard genome sequencing and annotation.</title>
        <authorList>
            <consortium name="The Broad Institute Genomics Platform"/>
            <consortium name="The Broad Institute Genome Sequencing Center for Infectious Disease"/>
            <person name="Wu L."/>
            <person name="Ma J."/>
        </authorList>
    </citation>
    <scope>NUCLEOTIDE SEQUENCE [LARGE SCALE GENOMIC DNA]</scope>
    <source>
        <strain evidence="8">KCTC 52438</strain>
    </source>
</reference>
<gene>
    <name evidence="7" type="ORF">ACFOEK_03080</name>
</gene>
<keyword evidence="8" id="KW-1185">Reference proteome</keyword>
<dbReference type="Gene3D" id="1.20.1330.10">
    <property type="entry name" value="f41 fragment of flagellin, N-terminal domain"/>
    <property type="match status" value="2"/>
</dbReference>
<comment type="caution">
    <text evidence="7">The sequence shown here is derived from an EMBL/GenBank/DDBJ whole genome shotgun (WGS) entry which is preliminary data.</text>
</comment>
<comment type="function">
    <text evidence="4">Flagellin is the subunit protein which polymerizes to form the filaments of bacterial flagella.</text>
</comment>
<comment type="subcellular location">
    <subcellularLocation>
        <location evidence="4">Secreted</location>
    </subcellularLocation>
    <subcellularLocation>
        <location evidence="4">Bacterial flagellum</location>
    </subcellularLocation>
</comment>
<protein>
    <recommendedName>
        <fullName evidence="4">Flagellin</fullName>
    </recommendedName>
</protein>
<dbReference type="EMBL" id="JBHRSZ010000002">
    <property type="protein sequence ID" value="MFC3150000.1"/>
    <property type="molecule type" value="Genomic_DNA"/>
</dbReference>
<organism evidence="7 8">
    <name type="scientific">Litoribrevibacter euphylliae</name>
    <dbReference type="NCBI Taxonomy" id="1834034"/>
    <lineage>
        <taxon>Bacteria</taxon>
        <taxon>Pseudomonadati</taxon>
        <taxon>Pseudomonadota</taxon>
        <taxon>Gammaproteobacteria</taxon>
        <taxon>Oceanospirillales</taxon>
        <taxon>Oceanospirillaceae</taxon>
        <taxon>Litoribrevibacter</taxon>
    </lineage>
</organism>